<dbReference type="AlphaFoldDB" id="A0A1F5G0Y7"/>
<accession>A0A1F5G0Y7</accession>
<evidence type="ECO:0000313" key="3">
    <source>
        <dbReference type="EMBL" id="OGD85541.1"/>
    </source>
</evidence>
<dbReference type="InterPro" id="IPR013785">
    <property type="entry name" value="Aldolase_TIM"/>
</dbReference>
<comment type="caution">
    <text evidence="3">The sequence shown here is derived from an EMBL/GenBank/DDBJ whole genome shotgun (WGS) entry which is preliminary data.</text>
</comment>
<dbReference type="Pfam" id="PF00834">
    <property type="entry name" value="Ribul_P_3_epim"/>
    <property type="match status" value="1"/>
</dbReference>
<dbReference type="GO" id="GO:0046872">
    <property type="term" value="F:metal ion binding"/>
    <property type="evidence" value="ECO:0007669"/>
    <property type="project" value="UniProtKB-KW"/>
</dbReference>
<proteinExistence type="predicted"/>
<gene>
    <name evidence="3" type="ORF">A2696_03205</name>
</gene>
<dbReference type="InterPro" id="IPR011060">
    <property type="entry name" value="RibuloseP-bd_barrel"/>
</dbReference>
<dbReference type="Gene3D" id="3.20.20.70">
    <property type="entry name" value="Aldolase class I"/>
    <property type="match status" value="1"/>
</dbReference>
<evidence type="ECO:0000313" key="4">
    <source>
        <dbReference type="Proteomes" id="UP000177069"/>
    </source>
</evidence>
<reference evidence="3 4" key="1">
    <citation type="journal article" date="2016" name="Nat. Commun.">
        <title>Thousands of microbial genomes shed light on interconnected biogeochemical processes in an aquifer system.</title>
        <authorList>
            <person name="Anantharaman K."/>
            <person name="Brown C.T."/>
            <person name="Hug L.A."/>
            <person name="Sharon I."/>
            <person name="Castelle C.J."/>
            <person name="Probst A.J."/>
            <person name="Thomas B.C."/>
            <person name="Singh A."/>
            <person name="Wilkins M.J."/>
            <person name="Karaoz U."/>
            <person name="Brodie E.L."/>
            <person name="Williams K.H."/>
            <person name="Hubbard S.S."/>
            <person name="Banfield J.F."/>
        </authorList>
    </citation>
    <scope>NUCLEOTIDE SEQUENCE [LARGE SCALE GENOMIC DNA]</scope>
</reference>
<dbReference type="Proteomes" id="UP000177069">
    <property type="component" value="Unassembled WGS sequence"/>
</dbReference>
<dbReference type="GO" id="GO:0005975">
    <property type="term" value="P:carbohydrate metabolic process"/>
    <property type="evidence" value="ECO:0007669"/>
    <property type="project" value="InterPro"/>
</dbReference>
<organism evidence="3 4">
    <name type="scientific">Candidatus Curtissbacteria bacterium RIFCSPHIGHO2_01_FULL_41_13</name>
    <dbReference type="NCBI Taxonomy" id="1797745"/>
    <lineage>
        <taxon>Bacteria</taxon>
        <taxon>Candidatus Curtissiibacteriota</taxon>
    </lineage>
</organism>
<evidence type="ECO:0000256" key="2">
    <source>
        <dbReference type="ARBA" id="ARBA00023235"/>
    </source>
</evidence>
<protein>
    <recommendedName>
        <fullName evidence="5">Ribulose-phosphate 3-epimerase</fullName>
    </recommendedName>
</protein>
<sequence length="214" mass="23624">MAVIVPGILTSSEEEYHRRLLAAEHVADLIQIDVVDGKFAPNTTVGADVIKKYQTFRSLEIQLMVVYPENYIDDLAPLDWVMRIIVPFEIDADVAGVIYHIKRQGKQAGLSLNPTTPIKAAIHYFDDIDLLLLMTGKPGFSGQKLGHDTYERISEVKKLAHDLPLEIDIGVNFDNAAKLAQVGANFLVVSSALYNATNFRVAYEKLAKLAGNAT</sequence>
<dbReference type="EMBL" id="MFBA01000023">
    <property type="protein sequence ID" value="OGD85541.1"/>
    <property type="molecule type" value="Genomic_DNA"/>
</dbReference>
<dbReference type="GO" id="GO:0016857">
    <property type="term" value="F:racemase and epimerase activity, acting on carbohydrates and derivatives"/>
    <property type="evidence" value="ECO:0007669"/>
    <property type="project" value="InterPro"/>
</dbReference>
<dbReference type="PANTHER" id="PTHR11749">
    <property type="entry name" value="RIBULOSE-5-PHOSPHATE-3-EPIMERASE"/>
    <property type="match status" value="1"/>
</dbReference>
<name>A0A1F5G0Y7_9BACT</name>
<evidence type="ECO:0000256" key="1">
    <source>
        <dbReference type="ARBA" id="ARBA00022723"/>
    </source>
</evidence>
<keyword evidence="1" id="KW-0479">Metal-binding</keyword>
<keyword evidence="2" id="KW-0413">Isomerase</keyword>
<dbReference type="InterPro" id="IPR000056">
    <property type="entry name" value="Ribul_P_3_epim-like"/>
</dbReference>
<dbReference type="SUPFAM" id="SSF51366">
    <property type="entry name" value="Ribulose-phoshate binding barrel"/>
    <property type="match status" value="1"/>
</dbReference>
<evidence type="ECO:0008006" key="5">
    <source>
        <dbReference type="Google" id="ProtNLM"/>
    </source>
</evidence>